<evidence type="ECO:0000313" key="1">
    <source>
        <dbReference type="EMBL" id="MDH2387642.1"/>
    </source>
</evidence>
<proteinExistence type="predicted"/>
<accession>A0ABT6HFV2</accession>
<comment type="caution">
    <text evidence="1">The sequence shown here is derived from an EMBL/GenBank/DDBJ whole genome shotgun (WGS) entry which is preliminary data.</text>
</comment>
<protein>
    <recommendedName>
        <fullName evidence="3">Membrane transport protein MMPL domain-containing protein</fullName>
    </recommendedName>
</protein>
<dbReference type="EMBL" id="JARWBG010000002">
    <property type="protein sequence ID" value="MDH2387642.1"/>
    <property type="molecule type" value="Genomic_DNA"/>
</dbReference>
<evidence type="ECO:0008006" key="3">
    <source>
        <dbReference type="Google" id="ProtNLM"/>
    </source>
</evidence>
<keyword evidence="2" id="KW-1185">Reference proteome</keyword>
<name>A0ABT6HFV2_9ACTN</name>
<sequence>MSQPARRTVRTVTQTVLGLAAGLPLIIDAASIPQTAAGVGLALAITGGITRVMALPVVDNLLPQWLRAGRQ</sequence>
<reference evidence="1 2" key="1">
    <citation type="submission" date="2023-04" db="EMBL/GenBank/DDBJ databases">
        <title>Streptomyces chengmaiensis sp. nov. isolated from the stem of mangrove plant in Hainan.</title>
        <authorList>
            <person name="Huang X."/>
            <person name="Zhou S."/>
            <person name="Chu X."/>
            <person name="Xie Y."/>
            <person name="Lin Y."/>
        </authorList>
    </citation>
    <scope>NUCLEOTIDE SEQUENCE [LARGE SCALE GENOMIC DNA]</scope>
    <source>
        <strain evidence="1 2">HNM0663</strain>
    </source>
</reference>
<gene>
    <name evidence="1" type="ORF">QCN29_02325</name>
</gene>
<organism evidence="1 2">
    <name type="scientific">Streptomyces chengmaiensis</name>
    <dbReference type="NCBI Taxonomy" id="3040919"/>
    <lineage>
        <taxon>Bacteria</taxon>
        <taxon>Bacillati</taxon>
        <taxon>Actinomycetota</taxon>
        <taxon>Actinomycetes</taxon>
        <taxon>Kitasatosporales</taxon>
        <taxon>Streptomycetaceae</taxon>
        <taxon>Streptomyces</taxon>
    </lineage>
</organism>
<evidence type="ECO:0000313" key="2">
    <source>
        <dbReference type="Proteomes" id="UP001223144"/>
    </source>
</evidence>
<dbReference type="Proteomes" id="UP001223144">
    <property type="component" value="Unassembled WGS sequence"/>
</dbReference>